<dbReference type="Pfam" id="PF13361">
    <property type="entry name" value="UvrD_C"/>
    <property type="match status" value="1"/>
</dbReference>
<dbReference type="EMBL" id="DXCL01000029">
    <property type="protein sequence ID" value="HIZ03757.1"/>
    <property type="molecule type" value="Genomic_DNA"/>
</dbReference>
<evidence type="ECO:0000256" key="11">
    <source>
        <dbReference type="ARBA" id="ARBA00034617"/>
    </source>
</evidence>
<keyword evidence="7 14" id="KW-0067">ATP-binding</keyword>
<dbReference type="InterPro" id="IPR014017">
    <property type="entry name" value="DNA_helicase_UvrD-like_C"/>
</dbReference>
<dbReference type="GO" id="GO:0003677">
    <property type="term" value="F:DNA binding"/>
    <property type="evidence" value="ECO:0007669"/>
    <property type="project" value="UniProtKB-KW"/>
</dbReference>
<dbReference type="PANTHER" id="PTHR11070:SF48">
    <property type="entry name" value="ATP-DEPENDENT HELICASE_NUCLEASE SUBUNIT A"/>
    <property type="match status" value="1"/>
</dbReference>
<dbReference type="Gene3D" id="3.40.50.300">
    <property type="entry name" value="P-loop containing nucleotide triphosphate hydrolases"/>
    <property type="match status" value="4"/>
</dbReference>
<dbReference type="AlphaFoldDB" id="A0A9D2CZJ0"/>
<dbReference type="InterPro" id="IPR014016">
    <property type="entry name" value="UvrD-like_ATP-bd"/>
</dbReference>
<dbReference type="GO" id="GO:0004527">
    <property type="term" value="F:exonuclease activity"/>
    <property type="evidence" value="ECO:0007669"/>
    <property type="project" value="UniProtKB-KW"/>
</dbReference>
<dbReference type="SUPFAM" id="SSF52540">
    <property type="entry name" value="P-loop containing nucleoside triphosphate hydrolases"/>
    <property type="match status" value="1"/>
</dbReference>
<dbReference type="PROSITE" id="PS51217">
    <property type="entry name" value="UVRD_HELICASE_CTER"/>
    <property type="match status" value="1"/>
</dbReference>
<reference evidence="17" key="2">
    <citation type="submission" date="2021-04" db="EMBL/GenBank/DDBJ databases">
        <authorList>
            <person name="Gilroy R."/>
        </authorList>
    </citation>
    <scope>NUCLEOTIDE SEQUENCE</scope>
    <source>
        <strain evidence="17">CHK187-5294</strain>
    </source>
</reference>
<evidence type="ECO:0000256" key="14">
    <source>
        <dbReference type="PROSITE-ProRule" id="PRU00560"/>
    </source>
</evidence>
<dbReference type="EC" id="5.6.2.4" evidence="12"/>
<evidence type="ECO:0000259" key="16">
    <source>
        <dbReference type="PROSITE" id="PS51217"/>
    </source>
</evidence>
<dbReference type="GO" id="GO:0043138">
    <property type="term" value="F:3'-5' DNA helicase activity"/>
    <property type="evidence" value="ECO:0007669"/>
    <property type="project" value="UniProtKB-EC"/>
</dbReference>
<evidence type="ECO:0000256" key="2">
    <source>
        <dbReference type="ARBA" id="ARBA00022741"/>
    </source>
</evidence>
<keyword evidence="2 14" id="KW-0547">Nucleotide-binding</keyword>
<keyword evidence="10" id="KW-0413">Isomerase</keyword>
<comment type="catalytic activity">
    <reaction evidence="11">
        <text>Couples ATP hydrolysis with the unwinding of duplex DNA by translocating in the 3'-5' direction.</text>
        <dbReference type="EC" id="5.6.2.4"/>
    </reaction>
</comment>
<keyword evidence="4 14" id="KW-0378">Hydrolase</keyword>
<keyword evidence="1" id="KW-0540">Nuclease</keyword>
<dbReference type="Gene3D" id="1.10.486.10">
    <property type="entry name" value="PCRA, domain 4"/>
    <property type="match status" value="1"/>
</dbReference>
<dbReference type="InterPro" id="IPR011604">
    <property type="entry name" value="PDDEXK-like_dom_sf"/>
</dbReference>
<dbReference type="InterPro" id="IPR000212">
    <property type="entry name" value="DNA_helicase_UvrD/REP"/>
</dbReference>
<evidence type="ECO:0000256" key="5">
    <source>
        <dbReference type="ARBA" id="ARBA00022806"/>
    </source>
</evidence>
<reference evidence="17" key="1">
    <citation type="journal article" date="2021" name="PeerJ">
        <title>Extensive microbial diversity within the chicken gut microbiome revealed by metagenomics and culture.</title>
        <authorList>
            <person name="Gilroy R."/>
            <person name="Ravi A."/>
            <person name="Getino M."/>
            <person name="Pursley I."/>
            <person name="Horton D.L."/>
            <person name="Alikhan N.F."/>
            <person name="Baker D."/>
            <person name="Gharbi K."/>
            <person name="Hall N."/>
            <person name="Watson M."/>
            <person name="Adriaenssens E.M."/>
            <person name="Foster-Nyarko E."/>
            <person name="Jarju S."/>
            <person name="Secka A."/>
            <person name="Antonio M."/>
            <person name="Oren A."/>
            <person name="Chaudhuri R.R."/>
            <person name="La Ragione R."/>
            <person name="Hildebrand F."/>
            <person name="Pallen M.J."/>
        </authorList>
    </citation>
    <scope>NUCLEOTIDE SEQUENCE</scope>
    <source>
        <strain evidence="17">CHK187-5294</strain>
    </source>
</reference>
<dbReference type="SUPFAM" id="SSF52980">
    <property type="entry name" value="Restriction endonuclease-like"/>
    <property type="match status" value="1"/>
</dbReference>
<dbReference type="InterPro" id="IPR027417">
    <property type="entry name" value="P-loop_NTPase"/>
</dbReference>
<evidence type="ECO:0000256" key="8">
    <source>
        <dbReference type="ARBA" id="ARBA00023125"/>
    </source>
</evidence>
<dbReference type="Gene3D" id="3.90.320.10">
    <property type="match status" value="1"/>
</dbReference>
<feature type="domain" description="UvrD-like helicase ATP-binding" evidence="15">
    <location>
        <begin position="3"/>
        <end position="458"/>
    </location>
</feature>
<dbReference type="GO" id="GO:0005829">
    <property type="term" value="C:cytosol"/>
    <property type="evidence" value="ECO:0007669"/>
    <property type="project" value="TreeGrafter"/>
</dbReference>
<evidence type="ECO:0000256" key="7">
    <source>
        <dbReference type="ARBA" id="ARBA00022840"/>
    </source>
</evidence>
<evidence type="ECO:0000259" key="15">
    <source>
        <dbReference type="PROSITE" id="PS51198"/>
    </source>
</evidence>
<evidence type="ECO:0000256" key="6">
    <source>
        <dbReference type="ARBA" id="ARBA00022839"/>
    </source>
</evidence>
<name>A0A9D2CZJ0_9FIRM</name>
<feature type="domain" description="UvrD-like helicase C-terminal" evidence="16">
    <location>
        <begin position="485"/>
        <end position="770"/>
    </location>
</feature>
<comment type="caution">
    <text evidence="17">The sequence shown here is derived from an EMBL/GenBank/DDBJ whole genome shotgun (WGS) entry which is preliminary data.</text>
</comment>
<evidence type="ECO:0000256" key="10">
    <source>
        <dbReference type="ARBA" id="ARBA00023235"/>
    </source>
</evidence>
<dbReference type="GO" id="GO:0005524">
    <property type="term" value="F:ATP binding"/>
    <property type="evidence" value="ECO:0007669"/>
    <property type="project" value="UniProtKB-UniRule"/>
</dbReference>
<dbReference type="Pfam" id="PF00580">
    <property type="entry name" value="UvrD-helicase"/>
    <property type="match status" value="1"/>
</dbReference>
<keyword evidence="3" id="KW-0227">DNA damage</keyword>
<evidence type="ECO:0000256" key="9">
    <source>
        <dbReference type="ARBA" id="ARBA00023204"/>
    </source>
</evidence>
<protein>
    <recommendedName>
        <fullName evidence="12">DNA 3'-5' helicase</fullName>
        <ecNumber evidence="12">5.6.2.4</ecNumber>
    </recommendedName>
</protein>
<dbReference type="PROSITE" id="PS51198">
    <property type="entry name" value="UVRD_HELICASE_ATP_BIND"/>
    <property type="match status" value="1"/>
</dbReference>
<evidence type="ECO:0000256" key="13">
    <source>
        <dbReference type="ARBA" id="ARBA00048988"/>
    </source>
</evidence>
<keyword evidence="5 14" id="KW-0347">Helicase</keyword>
<proteinExistence type="predicted"/>
<evidence type="ECO:0000313" key="17">
    <source>
        <dbReference type="EMBL" id="HIZ03757.1"/>
    </source>
</evidence>
<dbReference type="PANTHER" id="PTHR11070">
    <property type="entry name" value="UVRD / RECB / PCRA DNA HELICASE FAMILY MEMBER"/>
    <property type="match status" value="1"/>
</dbReference>
<accession>A0A9D2CZJ0</accession>
<evidence type="ECO:0000256" key="3">
    <source>
        <dbReference type="ARBA" id="ARBA00022763"/>
    </source>
</evidence>
<dbReference type="GO" id="GO:0033202">
    <property type="term" value="C:DNA helicase complex"/>
    <property type="evidence" value="ECO:0007669"/>
    <property type="project" value="TreeGrafter"/>
</dbReference>
<dbReference type="CDD" id="cd17932">
    <property type="entry name" value="DEXQc_UvrD"/>
    <property type="match status" value="1"/>
</dbReference>
<feature type="binding site" evidence="14">
    <location>
        <begin position="24"/>
        <end position="31"/>
    </location>
    <ligand>
        <name>ATP</name>
        <dbReference type="ChEBI" id="CHEBI:30616"/>
    </ligand>
</feature>
<dbReference type="GO" id="GO:0000725">
    <property type="term" value="P:recombinational repair"/>
    <property type="evidence" value="ECO:0007669"/>
    <property type="project" value="TreeGrafter"/>
</dbReference>
<dbReference type="Proteomes" id="UP000824132">
    <property type="component" value="Unassembled WGS sequence"/>
</dbReference>
<gene>
    <name evidence="17" type="ORF">H9727_05670</name>
</gene>
<dbReference type="InterPro" id="IPR038726">
    <property type="entry name" value="PDDEXK_AddAB-type"/>
</dbReference>
<keyword evidence="6" id="KW-0269">Exonuclease</keyword>
<sequence>MSERRPTAEQQAALDAEGEILVSASAGSGKTFVMIEKIISLILSGRAKTSSVLAVTFTNLAAAEMKERLKKALVSRIRSETDAEKRRFLKDQLFETGTADICTLHSFCSNVIRRHFYRIDADGSFRVAEEDEADKLKARAMETVFERGLEEGDADLALLSRAFAGSRGFSRLAGILSEAYEKASSRADMRGFLEGIPSLYTREGFARLAEEAFAPARRRAQKLLAETEEAAKQTNALIEEGIMSPKFGEFCASRAAFARGVSEAPDLFAAARFAESSSLPAKPPNTKLKNAGRADALALDGRMSEWKALTDGIREDLEGLGDEEALRGGFFAAGELASALSRVLLSFDGEYAALKKRAGVLDFSDLEHKCLELLRLADVREEVCGKYTHVFVDEYQDVNPAQEEILSLVSGKNVFMVGDAKQSIYGFRGCSAAFFTQKYRRLKERGGALELNGNFRSADAVLEAVNRIFSAAMTEDTCSIDYAATSVMRGGGLFPAGAGRVRFDFLPAKEKGEKEIPDVYSVAEHLDGAGEEESREGAAIARIVAEELSQKRYDAASGGSVKVDFKDIAVLTRGKTAKAERIIAELVKRGVPVASSAEYNICDYAEVKTMIDILKYIDNAAQDIPAAAALKSAAGGVTDAELARIRLSAKEGVPFYVACEEYARKGTDALSEKLKKFFARMARYRLLSSVRSAAEIMAAILSETDMQISLLSLPCGRERLSRVMRLIAEAGELNVPAFLEKLKAGGYKVGYAESGGENAVKVMTMHASKGLEYPVVIVAGMNDRFSGEDMKGDFLFDDEWGFAPCAYDFNALRLKDTLLRRVVRARLVKKRAEDEMRLLYVAATRAQFSLHLVFSEKKKFDLFRVPEAACFADFIDFERLSDYIGEGEEEELPAFCARTLALGAPDEEAKREVLKRYRAPYPHEGALALPVKTSASEILKESGAFGEPYYLSAPLAAEEKMPAADAATGTAYHAFLERADFSAADRAREAARVLAEISREDEGAAALLDEKKMASILSLPVFASLQGYTLWREREFLMSAPAEELYGSGGADPVLVQGAIDLMAVKGKECVLVDYKYSYHSAERLKEDYLPQLKVYAAAARRAAGVERVEAYLVNILREEAVKVL</sequence>
<evidence type="ECO:0000256" key="1">
    <source>
        <dbReference type="ARBA" id="ARBA00022722"/>
    </source>
</evidence>
<keyword evidence="8" id="KW-0238">DNA-binding</keyword>
<evidence type="ECO:0000256" key="12">
    <source>
        <dbReference type="ARBA" id="ARBA00034808"/>
    </source>
</evidence>
<dbReference type="Pfam" id="PF12705">
    <property type="entry name" value="PDDEXK_1"/>
    <property type="match status" value="1"/>
</dbReference>
<evidence type="ECO:0000313" key="18">
    <source>
        <dbReference type="Proteomes" id="UP000824132"/>
    </source>
</evidence>
<keyword evidence="9" id="KW-0234">DNA repair</keyword>
<organism evidence="17 18">
    <name type="scientific">Candidatus Borkfalkia avistercoris</name>
    <dbReference type="NCBI Taxonomy" id="2838504"/>
    <lineage>
        <taxon>Bacteria</taxon>
        <taxon>Bacillati</taxon>
        <taxon>Bacillota</taxon>
        <taxon>Clostridia</taxon>
        <taxon>Christensenellales</taxon>
        <taxon>Christensenellaceae</taxon>
        <taxon>Candidatus Borkfalkia</taxon>
    </lineage>
</organism>
<dbReference type="InterPro" id="IPR011335">
    <property type="entry name" value="Restrct_endonuc-II-like"/>
</dbReference>
<evidence type="ECO:0000256" key="4">
    <source>
        <dbReference type="ARBA" id="ARBA00022801"/>
    </source>
</evidence>
<comment type="catalytic activity">
    <reaction evidence="13">
        <text>ATP + H2O = ADP + phosphate + H(+)</text>
        <dbReference type="Rhea" id="RHEA:13065"/>
        <dbReference type="ChEBI" id="CHEBI:15377"/>
        <dbReference type="ChEBI" id="CHEBI:15378"/>
        <dbReference type="ChEBI" id="CHEBI:30616"/>
        <dbReference type="ChEBI" id="CHEBI:43474"/>
        <dbReference type="ChEBI" id="CHEBI:456216"/>
        <dbReference type="EC" id="5.6.2.4"/>
    </reaction>
</comment>